<dbReference type="GO" id="GO:0042834">
    <property type="term" value="F:peptidoglycan binding"/>
    <property type="evidence" value="ECO:0007669"/>
    <property type="project" value="InterPro"/>
</dbReference>
<comment type="caution">
    <text evidence="3">The sequence shown here is derived from an EMBL/GenBank/DDBJ whole genome shotgun (WGS) entry which is preliminary data.</text>
</comment>
<dbReference type="Gene3D" id="3.30.70.1070">
    <property type="entry name" value="Sporulation related repeat"/>
    <property type="match status" value="1"/>
</dbReference>
<evidence type="ECO:0000256" key="1">
    <source>
        <dbReference type="SAM" id="MobiDB-lite"/>
    </source>
</evidence>
<proteinExistence type="predicted"/>
<dbReference type="EMBL" id="RBID01000018">
    <property type="protein sequence ID" value="RKQ54735.1"/>
    <property type="molecule type" value="Genomic_DNA"/>
</dbReference>
<evidence type="ECO:0000313" key="3">
    <source>
        <dbReference type="EMBL" id="RKQ54735.1"/>
    </source>
</evidence>
<dbReference type="InterPro" id="IPR036680">
    <property type="entry name" value="SPOR-like_sf"/>
</dbReference>
<accession>A0A495B578</accession>
<organism evidence="3 4">
    <name type="scientific">Vogesella indigofera</name>
    <name type="common">Pseudomonas indigofera</name>
    <dbReference type="NCBI Taxonomy" id="45465"/>
    <lineage>
        <taxon>Bacteria</taxon>
        <taxon>Pseudomonadati</taxon>
        <taxon>Pseudomonadota</taxon>
        <taxon>Betaproteobacteria</taxon>
        <taxon>Neisseriales</taxon>
        <taxon>Chromobacteriaceae</taxon>
        <taxon>Vogesella</taxon>
    </lineage>
</organism>
<name>A0A495B578_VOGIN</name>
<feature type="domain" description="SPOR" evidence="2">
    <location>
        <begin position="197"/>
        <end position="269"/>
    </location>
</feature>
<feature type="region of interest" description="Disordered" evidence="1">
    <location>
        <begin position="43"/>
        <end position="174"/>
    </location>
</feature>
<dbReference type="Proteomes" id="UP000279384">
    <property type="component" value="Unassembled WGS sequence"/>
</dbReference>
<protein>
    <submittedName>
        <fullName evidence="3">Sporulation related protein</fullName>
    </submittedName>
</protein>
<dbReference type="AlphaFoldDB" id="A0A495B578"/>
<evidence type="ECO:0000259" key="2">
    <source>
        <dbReference type="PROSITE" id="PS51724"/>
    </source>
</evidence>
<feature type="compositionally biased region" description="Low complexity" evidence="1">
    <location>
        <begin position="70"/>
        <end position="102"/>
    </location>
</feature>
<dbReference type="SUPFAM" id="SSF110997">
    <property type="entry name" value="Sporulation related repeat"/>
    <property type="match status" value="1"/>
</dbReference>
<dbReference type="PROSITE" id="PS51724">
    <property type="entry name" value="SPOR"/>
    <property type="match status" value="1"/>
</dbReference>
<feature type="compositionally biased region" description="Low complexity" evidence="1">
    <location>
        <begin position="108"/>
        <end position="143"/>
    </location>
</feature>
<dbReference type="RefSeq" id="WP_120811952.1">
    <property type="nucleotide sequence ID" value="NZ_RBID01000018.1"/>
</dbReference>
<gene>
    <name evidence="3" type="ORF">C8E02_2996</name>
</gene>
<sequence>MNPTPQERAPGGDSGLSPQIKKRIAIASGLVLVALAAIPIIDSFNPPATPPTPASTPISSGRIIQKDSSDSASLSLSAIDSSAPLEASAAVSASAPAGSSPLAPAPGSPAGVTPLTPPQIQTPQLETQQARPPAIAANTAPPADKGKSVTTVAPRRDSTVPAPAIATTPAPAPAFRVPLAEKPVTPPRLATPGIAPQGSSFGYQVQLGLFSSPDNAEKLVADLKKRGITARTETRVQLGPFRTRAEAEEAMQRLRALGYQPLLIPAGQR</sequence>
<evidence type="ECO:0000313" key="4">
    <source>
        <dbReference type="Proteomes" id="UP000279384"/>
    </source>
</evidence>
<reference evidence="3 4" key="1">
    <citation type="submission" date="2018-10" db="EMBL/GenBank/DDBJ databases">
        <title>Genomic Encyclopedia of Type Strains, Phase IV (KMG-IV): sequencing the most valuable type-strain genomes for metagenomic binning, comparative biology and taxonomic classification.</title>
        <authorList>
            <person name="Goeker M."/>
        </authorList>
    </citation>
    <scope>NUCLEOTIDE SEQUENCE [LARGE SCALE GENOMIC DNA]</scope>
    <source>
        <strain evidence="3 4">DSM 3303</strain>
    </source>
</reference>
<dbReference type="InterPro" id="IPR007730">
    <property type="entry name" value="SPOR-like_dom"/>
</dbReference>
<dbReference type="Pfam" id="PF05036">
    <property type="entry name" value="SPOR"/>
    <property type="match status" value="1"/>
</dbReference>